<dbReference type="GO" id="GO:0003700">
    <property type="term" value="F:DNA-binding transcription factor activity"/>
    <property type="evidence" value="ECO:0007669"/>
    <property type="project" value="InterPro"/>
</dbReference>
<accession>A0A7Y0EIG5</accession>
<dbReference type="EMBL" id="JABBNI010000032">
    <property type="protein sequence ID" value="NMM64084.1"/>
    <property type="molecule type" value="Genomic_DNA"/>
</dbReference>
<evidence type="ECO:0000256" key="3">
    <source>
        <dbReference type="ARBA" id="ARBA00023163"/>
    </source>
</evidence>
<dbReference type="SUPFAM" id="SSF46689">
    <property type="entry name" value="Homeodomain-like"/>
    <property type="match status" value="1"/>
</dbReference>
<evidence type="ECO:0000313" key="6">
    <source>
        <dbReference type="Proteomes" id="UP000537131"/>
    </source>
</evidence>
<evidence type="ECO:0000256" key="2">
    <source>
        <dbReference type="ARBA" id="ARBA00023125"/>
    </source>
</evidence>
<keyword evidence="3" id="KW-0804">Transcription</keyword>
<dbReference type="SMART" id="SM00342">
    <property type="entry name" value="HTH_ARAC"/>
    <property type="match status" value="1"/>
</dbReference>
<dbReference type="GO" id="GO:0043565">
    <property type="term" value="F:sequence-specific DNA binding"/>
    <property type="evidence" value="ECO:0007669"/>
    <property type="project" value="InterPro"/>
</dbReference>
<dbReference type="InterPro" id="IPR009057">
    <property type="entry name" value="Homeodomain-like_sf"/>
</dbReference>
<feature type="domain" description="HTH araC/xylS-type" evidence="4">
    <location>
        <begin position="1"/>
        <end position="77"/>
    </location>
</feature>
<dbReference type="AlphaFoldDB" id="A0A7Y0EIG5"/>
<keyword evidence="6" id="KW-1185">Reference proteome</keyword>
<dbReference type="Gene3D" id="1.10.10.60">
    <property type="entry name" value="Homeodomain-like"/>
    <property type="match status" value="2"/>
</dbReference>
<evidence type="ECO:0000256" key="1">
    <source>
        <dbReference type="ARBA" id="ARBA00023015"/>
    </source>
</evidence>
<keyword evidence="1" id="KW-0805">Transcription regulation</keyword>
<dbReference type="PANTHER" id="PTHR43280">
    <property type="entry name" value="ARAC-FAMILY TRANSCRIPTIONAL REGULATOR"/>
    <property type="match status" value="1"/>
</dbReference>
<evidence type="ECO:0000259" key="4">
    <source>
        <dbReference type="PROSITE" id="PS01124"/>
    </source>
</evidence>
<gene>
    <name evidence="5" type="ORF">HBE96_15685</name>
</gene>
<protein>
    <submittedName>
        <fullName evidence="5">Helix-turn-helix transcriptional regulator</fullName>
    </submittedName>
</protein>
<sequence length="82" mass="9710">MFFISPNYLSTIFNEKNGMSLKDYINKLRIEKAKVYLEETDMKISDISKKIGYSQLSYFGSIFKKMENCTPNGYRAKFKREQ</sequence>
<keyword evidence="2" id="KW-0238">DNA-binding</keyword>
<dbReference type="Pfam" id="PF12833">
    <property type="entry name" value="HTH_18"/>
    <property type="match status" value="1"/>
</dbReference>
<name>A0A7Y0EIG5_9CLOT</name>
<dbReference type="PRINTS" id="PR00032">
    <property type="entry name" value="HTHARAC"/>
</dbReference>
<dbReference type="InterPro" id="IPR018060">
    <property type="entry name" value="HTH_AraC"/>
</dbReference>
<dbReference type="Proteomes" id="UP000537131">
    <property type="component" value="Unassembled WGS sequence"/>
</dbReference>
<dbReference type="InterPro" id="IPR020449">
    <property type="entry name" value="Tscrpt_reg_AraC-type_HTH"/>
</dbReference>
<comment type="caution">
    <text evidence="5">The sequence shown here is derived from an EMBL/GenBank/DDBJ whole genome shotgun (WGS) entry which is preliminary data.</text>
</comment>
<reference evidence="5 6" key="1">
    <citation type="submission" date="2020-06" db="EMBL/GenBank/DDBJ databases">
        <title>Complete Genome Sequence of Clostridium muelleri sp. nov. P21T, an Acid-Alcohol Producing Acetogen Isolated from Old Hay.</title>
        <authorList>
            <person name="Duncan K.E."/>
            <person name="Tanner R.S."/>
        </authorList>
    </citation>
    <scope>NUCLEOTIDE SEQUENCE [LARGE SCALE GENOMIC DNA]</scope>
    <source>
        <strain evidence="5 6">P21</strain>
    </source>
</reference>
<organism evidence="5 6">
    <name type="scientific">Clostridium muellerianum</name>
    <dbReference type="NCBI Taxonomy" id="2716538"/>
    <lineage>
        <taxon>Bacteria</taxon>
        <taxon>Bacillati</taxon>
        <taxon>Bacillota</taxon>
        <taxon>Clostridia</taxon>
        <taxon>Eubacteriales</taxon>
        <taxon>Clostridiaceae</taxon>
        <taxon>Clostridium</taxon>
    </lineage>
</organism>
<dbReference type="PROSITE" id="PS01124">
    <property type="entry name" value="HTH_ARAC_FAMILY_2"/>
    <property type="match status" value="1"/>
</dbReference>
<dbReference type="PANTHER" id="PTHR43280:SF2">
    <property type="entry name" value="HTH-TYPE TRANSCRIPTIONAL REGULATOR EXSA"/>
    <property type="match status" value="1"/>
</dbReference>
<evidence type="ECO:0000313" key="5">
    <source>
        <dbReference type="EMBL" id="NMM64084.1"/>
    </source>
</evidence>
<proteinExistence type="predicted"/>